<dbReference type="InterPro" id="IPR050204">
    <property type="entry name" value="AraC_XylS_family_regulators"/>
</dbReference>
<dbReference type="KEGG" id="kak:Kalk_01085"/>
<evidence type="ECO:0000256" key="1">
    <source>
        <dbReference type="ARBA" id="ARBA00023015"/>
    </source>
</evidence>
<protein>
    <recommendedName>
        <fullName evidence="4">HTH araC/xylS-type domain-containing protein</fullName>
    </recommendedName>
</protein>
<dbReference type="Proteomes" id="UP000235116">
    <property type="component" value="Chromosome"/>
</dbReference>
<keyword evidence="2" id="KW-0238">DNA-binding</keyword>
<sequence>METLITQQSWAGGVSLSAGIGLFYGTSGDNKPHKHWAHQLVVGLDANLDIIVDGIRHKGDGLWIPAGLSHQLGHGKVVSLYIDPTHLLCPTLRASSSLASDKSVILVHPSIAARLTSCVYQADNLQSALDAFQAHYQQSEKIEINDRLLRVLSRLKQDVIDGSNSPLNDLAGLVCLSPSRFSHWFKEQTGLPLRSYKKWLKLIVCFELSRQMPLAVAAVSAGFSDQAHFCRTVTQAFGVSSRTIMRLLT</sequence>
<evidence type="ECO:0000313" key="6">
    <source>
        <dbReference type="Proteomes" id="UP000235116"/>
    </source>
</evidence>
<keyword evidence="3" id="KW-0804">Transcription</keyword>
<keyword evidence="6" id="KW-1185">Reference proteome</keyword>
<dbReference type="GO" id="GO:0043565">
    <property type="term" value="F:sequence-specific DNA binding"/>
    <property type="evidence" value="ECO:0007669"/>
    <property type="project" value="InterPro"/>
</dbReference>
<dbReference type="EMBL" id="CP022684">
    <property type="protein sequence ID" value="AUM11112.1"/>
    <property type="molecule type" value="Genomic_DNA"/>
</dbReference>
<accession>A0A2K9LFR0</accession>
<dbReference type="SMART" id="SM00342">
    <property type="entry name" value="HTH_ARAC"/>
    <property type="match status" value="1"/>
</dbReference>
<dbReference type="RefSeq" id="WP_101892452.1">
    <property type="nucleotide sequence ID" value="NZ_CP022684.1"/>
</dbReference>
<feature type="domain" description="HTH araC/xylS-type" evidence="4">
    <location>
        <begin position="149"/>
        <end position="247"/>
    </location>
</feature>
<dbReference type="Gene3D" id="1.10.10.60">
    <property type="entry name" value="Homeodomain-like"/>
    <property type="match status" value="1"/>
</dbReference>
<dbReference type="PANTHER" id="PTHR46796">
    <property type="entry name" value="HTH-TYPE TRANSCRIPTIONAL ACTIVATOR RHAS-RELATED"/>
    <property type="match status" value="1"/>
</dbReference>
<evidence type="ECO:0000256" key="2">
    <source>
        <dbReference type="ARBA" id="ARBA00023125"/>
    </source>
</evidence>
<organism evidence="5 6">
    <name type="scientific">Ketobacter alkanivorans</name>
    <dbReference type="NCBI Taxonomy" id="1917421"/>
    <lineage>
        <taxon>Bacteria</taxon>
        <taxon>Pseudomonadati</taxon>
        <taxon>Pseudomonadota</taxon>
        <taxon>Gammaproteobacteria</taxon>
        <taxon>Pseudomonadales</taxon>
        <taxon>Ketobacteraceae</taxon>
        <taxon>Ketobacter</taxon>
    </lineage>
</organism>
<proteinExistence type="predicted"/>
<dbReference type="AlphaFoldDB" id="A0A2K9LFR0"/>
<dbReference type="Pfam" id="PF12833">
    <property type="entry name" value="HTH_18"/>
    <property type="match status" value="1"/>
</dbReference>
<keyword evidence="1" id="KW-0805">Transcription regulation</keyword>
<evidence type="ECO:0000256" key="3">
    <source>
        <dbReference type="ARBA" id="ARBA00023163"/>
    </source>
</evidence>
<dbReference type="PROSITE" id="PS01124">
    <property type="entry name" value="HTH_ARAC_FAMILY_2"/>
    <property type="match status" value="1"/>
</dbReference>
<reference evidence="6" key="1">
    <citation type="submission" date="2017-08" db="EMBL/GenBank/DDBJ databases">
        <title>Direct submision.</title>
        <authorList>
            <person name="Kim S.-J."/>
            <person name="Rhee S.-K."/>
        </authorList>
    </citation>
    <scope>NUCLEOTIDE SEQUENCE [LARGE SCALE GENOMIC DNA]</scope>
    <source>
        <strain evidence="6">GI5</strain>
    </source>
</reference>
<evidence type="ECO:0000259" key="4">
    <source>
        <dbReference type="PROSITE" id="PS01124"/>
    </source>
</evidence>
<dbReference type="InterPro" id="IPR018060">
    <property type="entry name" value="HTH_AraC"/>
</dbReference>
<name>A0A2K9LFR0_9GAMM</name>
<dbReference type="OrthoDB" id="5295226at2"/>
<gene>
    <name evidence="5" type="ORF">Kalk_01085</name>
</gene>
<dbReference type="GO" id="GO:0003700">
    <property type="term" value="F:DNA-binding transcription factor activity"/>
    <property type="evidence" value="ECO:0007669"/>
    <property type="project" value="InterPro"/>
</dbReference>
<evidence type="ECO:0000313" key="5">
    <source>
        <dbReference type="EMBL" id="AUM11112.1"/>
    </source>
</evidence>